<dbReference type="GO" id="GO:0051276">
    <property type="term" value="P:chromosome organization"/>
    <property type="evidence" value="ECO:0007669"/>
    <property type="project" value="InterPro"/>
</dbReference>
<evidence type="ECO:0000256" key="11">
    <source>
        <dbReference type="ARBA" id="ARBA00023242"/>
    </source>
</evidence>
<dbReference type="GO" id="GO:0003684">
    <property type="term" value="F:damaged DNA binding"/>
    <property type="evidence" value="ECO:0007669"/>
    <property type="project" value="TreeGrafter"/>
</dbReference>
<dbReference type="PANTHER" id="PTHR19306">
    <property type="entry name" value="STRUCTURAL MAINTENANCE OF CHROMOSOMES 5,6 SMC5, SMC6"/>
    <property type="match status" value="1"/>
</dbReference>
<evidence type="ECO:0000259" key="13">
    <source>
        <dbReference type="Pfam" id="PF02463"/>
    </source>
</evidence>
<evidence type="ECO:0000256" key="3">
    <source>
        <dbReference type="ARBA" id="ARBA00006793"/>
    </source>
</evidence>
<evidence type="ECO:0000256" key="7">
    <source>
        <dbReference type="ARBA" id="ARBA00022840"/>
    </source>
</evidence>
<gene>
    <name evidence="14" type="ORF">SFRICE_000143</name>
</gene>
<dbReference type="InterPro" id="IPR027417">
    <property type="entry name" value="P-loop_NTPase"/>
</dbReference>
<sequence>MDIDNNDIGVDTDGSIVSIHVRNFFCHDNLEVNLNKNVNFIVGRNGSGKSAILTALVVGLGGRASDTNRGSSLRSFIKKGANSATIEIKIKNNSPQAYKHHIYGDYITIVRHINASGASNYKIKSASGEIISTKYDDVNAITLAHDIQVDNPISVLNQDDARSFHASDAKKKFALFRKATNLEVTENNYKIALGNCNRARAVWKRKNEACAELEEEYKKRQAQLDQWKSREEITALSKTLQNEFYWSEVAELEREARKIQEQYDKQKDKMDKLREKLGTMEQNYGSNTSAIDELKTFLKEKSAEKAKLEEQLGKLESEVNSVQTSFHSFQNNATKYTDSLNREKRKIVDLEKEIKSIELSSGAAESRRAQLEAAAERARQAVEAARARYETAQNDAAQARDHDAHAQAQAEQADARVQRQRASLQQLKQQLRELESRGNDSLAVYGANMVELVQRVNAAAAKGHFSDKPRGPIGAYLKVKEKKWGGALEHIIGGNIQSFCVNTPDDMRKLFKIMEQVYGARSKPGVTCSRFLPRVHDVRGRRVHSGNFRSALDSLDVTDPVIANFLIDNVGCECVLLVPDHESAVRLSDNEQNVPENCSKIVTLDSTEYHPAPNYRSYGGAARQSRFLHLSTAERKKQIAIEIKESEATLQDLESQAAKLSEEAKMAREQKRVSGRALQALLGELHRADQVARQASEALEQQQAPQHAVLVEELNISKDKMAGLQRQVEELASKEAEYRKKLDDYDARMKKLKKQLGEVNAACRNTREEIDKEQMKMDQGVMERKSYEHRLREDSIKMTQVEAILEDKHAVIKKKIETAERLCPRMPNPRDKLTVTNQLKKLEVKLNSIRSDADGLSEAEVTERLVDVKRKYQQTSNALKHLKELIDVLTYTTDHHLKLCVKLQTIVVRTVEHIFQAILLVRGYRGHLVVDLSRHTLEILCSGREGNNRAASTTSSLSGGERSYSTVAFIMALWECVSLPFCFMDEFDVFMDNVNRKAVMEMLIDHALKNTKRQYVFLTPQDTSSVTSGPKISIHLMADPRP</sequence>
<dbReference type="Gene3D" id="3.40.50.300">
    <property type="entry name" value="P-loop containing nucleotide triphosphate hydrolases"/>
    <property type="match status" value="2"/>
</dbReference>
<feature type="domain" description="RecF/RecN/SMC N-terminal" evidence="13">
    <location>
        <begin position="17"/>
        <end position="1006"/>
    </location>
</feature>
<keyword evidence="10" id="KW-0234">DNA repair</keyword>
<dbReference type="GO" id="GO:0030915">
    <property type="term" value="C:Smc5-Smc6 complex"/>
    <property type="evidence" value="ECO:0007669"/>
    <property type="project" value="TreeGrafter"/>
</dbReference>
<evidence type="ECO:0000256" key="4">
    <source>
        <dbReference type="ARBA" id="ARBA00022454"/>
    </source>
</evidence>
<keyword evidence="7" id="KW-0067">ATP-binding</keyword>
<dbReference type="Gene3D" id="1.10.287.1490">
    <property type="match status" value="1"/>
</dbReference>
<accession>A0A2H1WAD9</accession>
<keyword evidence="4" id="KW-0158">Chromosome</keyword>
<comment type="subcellular location">
    <subcellularLocation>
        <location evidence="2">Chromosome</location>
    </subcellularLocation>
    <subcellularLocation>
        <location evidence="1">Nucleus</location>
    </subcellularLocation>
</comment>
<dbReference type="EMBL" id="ODYU01007043">
    <property type="protein sequence ID" value="SOQ49454.1"/>
    <property type="molecule type" value="Genomic_DNA"/>
</dbReference>
<protein>
    <submittedName>
        <fullName evidence="14">SFRICE_000143</fullName>
    </submittedName>
</protein>
<evidence type="ECO:0000256" key="9">
    <source>
        <dbReference type="ARBA" id="ARBA00023172"/>
    </source>
</evidence>
<feature type="coiled-coil region" evidence="12">
    <location>
        <begin position="839"/>
        <end position="885"/>
    </location>
</feature>
<keyword evidence="5" id="KW-0547">Nucleotide-binding</keyword>
<feature type="coiled-coil region" evidence="12">
    <location>
        <begin position="210"/>
        <end position="444"/>
    </location>
</feature>
<comment type="similarity">
    <text evidence="3">Belongs to the SMC family. SMC6 subfamily.</text>
</comment>
<name>A0A2H1WAD9_SPOFR</name>
<dbReference type="AlphaFoldDB" id="A0A2H1WAD9"/>
<keyword evidence="8 12" id="KW-0175">Coiled coil</keyword>
<dbReference type="InterPro" id="IPR003395">
    <property type="entry name" value="RecF/RecN/SMC_N"/>
</dbReference>
<reference evidence="14" key="1">
    <citation type="submission" date="2016-07" db="EMBL/GenBank/DDBJ databases">
        <authorList>
            <person name="Bretaudeau A."/>
        </authorList>
    </citation>
    <scope>NUCLEOTIDE SEQUENCE</scope>
    <source>
        <strain evidence="14">Rice</strain>
        <tissue evidence="14">Whole body</tissue>
    </source>
</reference>
<feature type="coiled-coil region" evidence="12">
    <location>
        <begin position="636"/>
        <end position="670"/>
    </location>
</feature>
<dbReference type="GO" id="GO:0005524">
    <property type="term" value="F:ATP binding"/>
    <property type="evidence" value="ECO:0007669"/>
    <property type="project" value="UniProtKB-KW"/>
</dbReference>
<dbReference type="SUPFAM" id="SSF75553">
    <property type="entry name" value="Smc hinge domain"/>
    <property type="match status" value="1"/>
</dbReference>
<dbReference type="PANTHER" id="PTHR19306:SF6">
    <property type="entry name" value="STRUCTURAL MAINTENANCE OF CHROMOSOMES PROTEIN 6"/>
    <property type="match status" value="1"/>
</dbReference>
<dbReference type="GO" id="GO:0005634">
    <property type="term" value="C:nucleus"/>
    <property type="evidence" value="ECO:0007669"/>
    <property type="project" value="UniProtKB-SubCell"/>
</dbReference>
<dbReference type="Pfam" id="PF02463">
    <property type="entry name" value="SMC_N"/>
    <property type="match status" value="1"/>
</dbReference>
<dbReference type="GO" id="GO:0000724">
    <property type="term" value="P:double-strand break repair via homologous recombination"/>
    <property type="evidence" value="ECO:0007669"/>
    <property type="project" value="TreeGrafter"/>
</dbReference>
<evidence type="ECO:0000256" key="5">
    <source>
        <dbReference type="ARBA" id="ARBA00022741"/>
    </source>
</evidence>
<evidence type="ECO:0000256" key="6">
    <source>
        <dbReference type="ARBA" id="ARBA00022763"/>
    </source>
</evidence>
<keyword evidence="6" id="KW-0227">DNA damage</keyword>
<dbReference type="GO" id="GO:0035861">
    <property type="term" value="C:site of double-strand break"/>
    <property type="evidence" value="ECO:0007669"/>
    <property type="project" value="TreeGrafter"/>
</dbReference>
<keyword evidence="11" id="KW-0539">Nucleus</keyword>
<evidence type="ECO:0000256" key="12">
    <source>
        <dbReference type="SAM" id="Coils"/>
    </source>
</evidence>
<dbReference type="SUPFAM" id="SSF57997">
    <property type="entry name" value="Tropomyosin"/>
    <property type="match status" value="1"/>
</dbReference>
<evidence type="ECO:0000256" key="8">
    <source>
        <dbReference type="ARBA" id="ARBA00023054"/>
    </source>
</evidence>
<evidence type="ECO:0000256" key="2">
    <source>
        <dbReference type="ARBA" id="ARBA00004286"/>
    </source>
</evidence>
<keyword evidence="9" id="KW-0233">DNA recombination</keyword>
<dbReference type="SUPFAM" id="SSF52540">
    <property type="entry name" value="P-loop containing nucleoside triphosphate hydrolases"/>
    <property type="match status" value="1"/>
</dbReference>
<evidence type="ECO:0000256" key="1">
    <source>
        <dbReference type="ARBA" id="ARBA00004123"/>
    </source>
</evidence>
<feature type="coiled-coil region" evidence="12">
    <location>
        <begin position="714"/>
        <end position="769"/>
    </location>
</feature>
<evidence type="ECO:0000256" key="10">
    <source>
        <dbReference type="ARBA" id="ARBA00023204"/>
    </source>
</evidence>
<dbReference type="GO" id="GO:0003697">
    <property type="term" value="F:single-stranded DNA binding"/>
    <property type="evidence" value="ECO:0007669"/>
    <property type="project" value="TreeGrafter"/>
</dbReference>
<proteinExistence type="inferred from homology"/>
<organism evidence="14">
    <name type="scientific">Spodoptera frugiperda</name>
    <name type="common">Fall armyworm</name>
    <dbReference type="NCBI Taxonomy" id="7108"/>
    <lineage>
        <taxon>Eukaryota</taxon>
        <taxon>Metazoa</taxon>
        <taxon>Ecdysozoa</taxon>
        <taxon>Arthropoda</taxon>
        <taxon>Hexapoda</taxon>
        <taxon>Insecta</taxon>
        <taxon>Pterygota</taxon>
        <taxon>Neoptera</taxon>
        <taxon>Endopterygota</taxon>
        <taxon>Lepidoptera</taxon>
        <taxon>Glossata</taxon>
        <taxon>Ditrysia</taxon>
        <taxon>Noctuoidea</taxon>
        <taxon>Noctuidae</taxon>
        <taxon>Amphipyrinae</taxon>
        <taxon>Spodoptera</taxon>
    </lineage>
</organism>
<dbReference type="InterPro" id="IPR036277">
    <property type="entry name" value="SMC_hinge_sf"/>
</dbReference>
<evidence type="ECO:0000313" key="14">
    <source>
        <dbReference type="EMBL" id="SOQ49454.1"/>
    </source>
</evidence>